<dbReference type="OrthoDB" id="3182121at2"/>
<dbReference type="InterPro" id="IPR002878">
    <property type="entry name" value="ChsH2_C"/>
</dbReference>
<dbReference type="InterPro" id="IPR052513">
    <property type="entry name" value="Thioester_dehydratase-like"/>
</dbReference>
<evidence type="ECO:0000313" key="3">
    <source>
        <dbReference type="EMBL" id="SLN71678.1"/>
    </source>
</evidence>
<dbReference type="PANTHER" id="PTHR34075:SF5">
    <property type="entry name" value="BLR3430 PROTEIN"/>
    <property type="match status" value="1"/>
</dbReference>
<sequence length="139" mass="15992">MKEQQSFAPEFEHFYDYARQGELRFPKCESCGRFHWYPMKRCPHCRSEKIGWGQVRRNGTLFSWTVVRHAFDPAFADRLPYMVGLVEFDDAPGVRFVTNLTGADAEAVHIGMELEPVFAASNDPHPLVTFRPARAVDRA</sequence>
<name>A0A1Y5TT32_9PROT</name>
<feature type="domain" description="ChsH2 rubredoxin-like zinc ribbon" evidence="2">
    <location>
        <begin position="18"/>
        <end position="49"/>
    </location>
</feature>
<proteinExistence type="predicted"/>
<dbReference type="PANTHER" id="PTHR34075">
    <property type="entry name" value="BLR3430 PROTEIN"/>
    <property type="match status" value="1"/>
</dbReference>
<dbReference type="AlphaFoldDB" id="A0A1Y5TT32"/>
<keyword evidence="4" id="KW-1185">Reference proteome</keyword>
<evidence type="ECO:0000259" key="1">
    <source>
        <dbReference type="Pfam" id="PF01796"/>
    </source>
</evidence>
<dbReference type="InterPro" id="IPR012340">
    <property type="entry name" value="NA-bd_OB-fold"/>
</dbReference>
<feature type="domain" description="ChsH2 C-terminal OB-fold" evidence="1">
    <location>
        <begin position="52"/>
        <end position="118"/>
    </location>
</feature>
<dbReference type="SUPFAM" id="SSF50249">
    <property type="entry name" value="Nucleic acid-binding proteins"/>
    <property type="match status" value="1"/>
</dbReference>
<dbReference type="RefSeq" id="WP_139839755.1">
    <property type="nucleotide sequence ID" value="NZ_FWFR01000003.1"/>
</dbReference>
<dbReference type="Gene3D" id="6.10.30.10">
    <property type="match status" value="1"/>
</dbReference>
<dbReference type="Pfam" id="PF01796">
    <property type="entry name" value="OB_ChsH2_C"/>
    <property type="match status" value="1"/>
</dbReference>
<reference evidence="3 4" key="1">
    <citation type="submission" date="2017-03" db="EMBL/GenBank/DDBJ databases">
        <authorList>
            <person name="Afonso C.L."/>
            <person name="Miller P.J."/>
            <person name="Scott M.A."/>
            <person name="Spackman E."/>
            <person name="Goraichik I."/>
            <person name="Dimitrov K.M."/>
            <person name="Suarez D.L."/>
            <person name="Swayne D.E."/>
        </authorList>
    </citation>
    <scope>NUCLEOTIDE SEQUENCE [LARGE SCALE GENOMIC DNA]</scope>
    <source>
        <strain evidence="3 4">CECT 7691</strain>
    </source>
</reference>
<evidence type="ECO:0000259" key="2">
    <source>
        <dbReference type="Pfam" id="PF12172"/>
    </source>
</evidence>
<dbReference type="InterPro" id="IPR022002">
    <property type="entry name" value="ChsH2_Znr"/>
</dbReference>
<dbReference type="Pfam" id="PF12172">
    <property type="entry name" value="zf-ChsH2"/>
    <property type="match status" value="1"/>
</dbReference>
<evidence type="ECO:0000313" key="4">
    <source>
        <dbReference type="Proteomes" id="UP000193200"/>
    </source>
</evidence>
<protein>
    <recommendedName>
        <fullName evidence="5">DUF35 domain-containing protein</fullName>
    </recommendedName>
</protein>
<accession>A0A1Y5TT32</accession>
<dbReference type="InParanoid" id="A0A1Y5TT32"/>
<dbReference type="EMBL" id="FWFR01000003">
    <property type="protein sequence ID" value="SLN71678.1"/>
    <property type="molecule type" value="Genomic_DNA"/>
</dbReference>
<dbReference type="Proteomes" id="UP000193200">
    <property type="component" value="Unassembled WGS sequence"/>
</dbReference>
<evidence type="ECO:0008006" key="5">
    <source>
        <dbReference type="Google" id="ProtNLM"/>
    </source>
</evidence>
<gene>
    <name evidence="3" type="ORF">OCH7691_03391</name>
</gene>
<organism evidence="3 4">
    <name type="scientific">Oceanibacterium hippocampi</name>
    <dbReference type="NCBI Taxonomy" id="745714"/>
    <lineage>
        <taxon>Bacteria</taxon>
        <taxon>Pseudomonadati</taxon>
        <taxon>Pseudomonadota</taxon>
        <taxon>Alphaproteobacteria</taxon>
        <taxon>Sneathiellales</taxon>
        <taxon>Sneathiellaceae</taxon>
        <taxon>Oceanibacterium</taxon>
    </lineage>
</organism>